<name>A0A1H3KBK5_9RHOB</name>
<dbReference type="InterPro" id="IPR050400">
    <property type="entry name" value="Bact_Cytoskel_RodZ"/>
</dbReference>
<feature type="transmembrane region" description="Helical" evidence="2">
    <location>
        <begin position="154"/>
        <end position="176"/>
    </location>
</feature>
<accession>A0A1H3KBK5</accession>
<keyword evidence="2" id="KW-0812">Transmembrane</keyword>
<dbReference type="STRING" id="576131.SAMN05444486_102450"/>
<dbReference type="PANTHER" id="PTHR34475">
    <property type="match status" value="1"/>
</dbReference>
<evidence type="ECO:0000313" key="4">
    <source>
        <dbReference type="EMBL" id="SDY49546.1"/>
    </source>
</evidence>
<dbReference type="InterPro" id="IPR025194">
    <property type="entry name" value="RodZ-like_C"/>
</dbReference>
<feature type="domain" description="Cytoskeleton protein RodZ-like C-terminal" evidence="3">
    <location>
        <begin position="281"/>
        <end position="348"/>
    </location>
</feature>
<organism evidence="4 5">
    <name type="scientific">Lentibacter algarum</name>
    <dbReference type="NCBI Taxonomy" id="576131"/>
    <lineage>
        <taxon>Bacteria</taxon>
        <taxon>Pseudomonadati</taxon>
        <taxon>Pseudomonadota</taxon>
        <taxon>Alphaproteobacteria</taxon>
        <taxon>Rhodobacterales</taxon>
        <taxon>Roseobacteraceae</taxon>
        <taxon>Lentibacter</taxon>
    </lineage>
</organism>
<dbReference type="OrthoDB" id="9790252at2"/>
<reference evidence="4 5" key="1">
    <citation type="submission" date="2016-10" db="EMBL/GenBank/DDBJ databases">
        <authorList>
            <person name="de Groot N.N."/>
        </authorList>
    </citation>
    <scope>NUCLEOTIDE SEQUENCE [LARGE SCALE GENOMIC DNA]</scope>
    <source>
        <strain evidence="4 5">DSM 24677</strain>
    </source>
</reference>
<dbReference type="GeneID" id="78124521"/>
<feature type="region of interest" description="Disordered" evidence="1">
    <location>
        <begin position="108"/>
        <end position="135"/>
    </location>
</feature>
<evidence type="ECO:0000256" key="2">
    <source>
        <dbReference type="SAM" id="Phobius"/>
    </source>
</evidence>
<keyword evidence="2" id="KW-0472">Membrane</keyword>
<proteinExistence type="predicted"/>
<evidence type="ECO:0000259" key="3">
    <source>
        <dbReference type="Pfam" id="PF13464"/>
    </source>
</evidence>
<keyword evidence="5" id="KW-1185">Reference proteome</keyword>
<dbReference type="GO" id="GO:0003677">
    <property type="term" value="F:DNA binding"/>
    <property type="evidence" value="ECO:0007669"/>
    <property type="project" value="InterPro"/>
</dbReference>
<dbReference type="Proteomes" id="UP000199026">
    <property type="component" value="Unassembled WGS sequence"/>
</dbReference>
<feature type="domain" description="Cytoskeleton protein RodZ-like C-terminal" evidence="3">
    <location>
        <begin position="407"/>
        <end position="474"/>
    </location>
</feature>
<dbReference type="Gene3D" id="1.10.260.40">
    <property type="entry name" value="lambda repressor-like DNA-binding domains"/>
    <property type="match status" value="1"/>
</dbReference>
<evidence type="ECO:0000256" key="1">
    <source>
        <dbReference type="SAM" id="MobiDB-lite"/>
    </source>
</evidence>
<dbReference type="CDD" id="cd00093">
    <property type="entry name" value="HTH_XRE"/>
    <property type="match status" value="1"/>
</dbReference>
<dbReference type="Pfam" id="PF13413">
    <property type="entry name" value="HTH_25"/>
    <property type="match status" value="1"/>
</dbReference>
<dbReference type="InterPro" id="IPR010982">
    <property type="entry name" value="Lambda_DNA-bd_dom_sf"/>
</dbReference>
<sequence>MIRRKNKRSDASENVEPRWFDDFQLRLGDIMRGERATMGKSLLDVQRELRIKASYIAAIENADPDAFDTPGFIAGYVRSYARYLGMDPDRAFAAFCAESGFTTAHGMSDAASSVRKETQPKKQNKRTDRDPMFDGATPFAPGAESIFSRIEPGAVGSLLVLVALVGALGFGGWTVLNEVQRVQLSPVENTPDVLADLDPLAQAGQNNAPELGDTSPELTAAADSFDRLYRPQALDVPVLVARDAPIATLRPDENGTFARLPEVSSDSGFEATALITEGVRVVAARPAWVRIRDGEGTELFSGILNAGETFDVPQENSETPATIRVGESGSIYYIVDGKTYGPTGPRGAITESFSLASADVSAALPEANIARDSDLSAVLADLGGTLPTETAAVPQVFEQQQGVVTVIATREVWLRVKAASGTILHEAVMQPGDFYTVPQTSEPATIRAGDAGAVYFAANGNTYGPYGARGAVADNLQLTAETLTAELSQADWEAIEPLARAVAQIDADGAFGVLRD</sequence>
<dbReference type="AlphaFoldDB" id="A0A1H3KBK5"/>
<dbReference type="Pfam" id="PF13464">
    <property type="entry name" value="RodZ_C"/>
    <property type="match status" value="2"/>
</dbReference>
<gene>
    <name evidence="4" type="ORF">SAMN05444486_102450</name>
</gene>
<dbReference type="InterPro" id="IPR001387">
    <property type="entry name" value="Cro/C1-type_HTH"/>
</dbReference>
<dbReference type="RefSeq" id="WP_089890277.1">
    <property type="nucleotide sequence ID" value="NZ_CALJFH010000012.1"/>
</dbReference>
<feature type="compositionally biased region" description="Basic and acidic residues" evidence="1">
    <location>
        <begin position="114"/>
        <end position="132"/>
    </location>
</feature>
<keyword evidence="2" id="KW-1133">Transmembrane helix</keyword>
<dbReference type="EMBL" id="FNPR01000002">
    <property type="protein sequence ID" value="SDY49546.1"/>
    <property type="molecule type" value="Genomic_DNA"/>
</dbReference>
<dbReference type="PANTHER" id="PTHR34475:SF1">
    <property type="entry name" value="CYTOSKELETON PROTEIN RODZ"/>
    <property type="match status" value="1"/>
</dbReference>
<evidence type="ECO:0000313" key="5">
    <source>
        <dbReference type="Proteomes" id="UP000199026"/>
    </source>
</evidence>
<protein>
    <submittedName>
        <fullName evidence="4">Protein RodZ, contains Xre-like HTH and DUF4115 domains</fullName>
    </submittedName>
</protein>